<evidence type="ECO:0000313" key="1">
    <source>
        <dbReference type="EMBL" id="MBB5868600.1"/>
    </source>
</evidence>
<dbReference type="RefSeq" id="WP_221469834.1">
    <property type="nucleotide sequence ID" value="NZ_JACHMN010000002.1"/>
</dbReference>
<dbReference type="Pfam" id="PF09661">
    <property type="entry name" value="DUF2398"/>
    <property type="match status" value="1"/>
</dbReference>
<name>A0A841BP61_9ACTN</name>
<evidence type="ECO:0000313" key="2">
    <source>
        <dbReference type="Proteomes" id="UP000587527"/>
    </source>
</evidence>
<dbReference type="AlphaFoldDB" id="A0A841BP61"/>
<keyword evidence="2" id="KW-1185">Reference proteome</keyword>
<dbReference type="NCBIfam" id="TIGR02678">
    <property type="entry name" value="TIGR02678 family protein"/>
    <property type="match status" value="1"/>
</dbReference>
<protein>
    <submittedName>
        <fullName evidence="1">Uncharacterized protein (TIGR02678 family)</fullName>
    </submittedName>
</protein>
<organism evidence="1 2">
    <name type="scientific">Allocatelliglobosispora scoriae</name>
    <dbReference type="NCBI Taxonomy" id="643052"/>
    <lineage>
        <taxon>Bacteria</taxon>
        <taxon>Bacillati</taxon>
        <taxon>Actinomycetota</taxon>
        <taxon>Actinomycetes</taxon>
        <taxon>Micromonosporales</taxon>
        <taxon>Micromonosporaceae</taxon>
        <taxon>Allocatelliglobosispora</taxon>
    </lineage>
</organism>
<dbReference type="InterPro" id="IPR013494">
    <property type="entry name" value="CHP02678"/>
</dbReference>
<comment type="caution">
    <text evidence="1">The sequence shown here is derived from an EMBL/GenBank/DDBJ whole genome shotgun (WGS) entry which is preliminary data.</text>
</comment>
<proteinExistence type="predicted"/>
<gene>
    <name evidence="1" type="ORF">F4553_001979</name>
</gene>
<reference evidence="1 2" key="1">
    <citation type="submission" date="2020-08" db="EMBL/GenBank/DDBJ databases">
        <title>Sequencing the genomes of 1000 actinobacteria strains.</title>
        <authorList>
            <person name="Klenk H.-P."/>
        </authorList>
    </citation>
    <scope>NUCLEOTIDE SEQUENCE [LARGE SCALE GENOMIC DNA]</scope>
    <source>
        <strain evidence="1 2">DSM 45362</strain>
    </source>
</reference>
<accession>A0A841BP61</accession>
<sequence>MRSTADATQHLQRAARALLASPMLVRGIADDDTFRLVRTYAADLREWFDRETGWRLRVDAEVARLFKVAATTRDATYPARDPRHKVGFGRQRYVLICLALGCLERADGQITLGRLADQLLLVGADPDLAAAGFRFALDGVDRRERRGDLVAVARLLISWGALHRLAGAEEAFLGSNGDVLYDVDRRVVAGILAGTKGPSLITTADHDRRLVELTSEITADTDDSRNRALRHALTRRLLEEPVVYYDELSPDELAYLTRQRAAIIGRITDLTGLIAEVRAEGIAMVDPDDELTDLRMPAQGMQSHLTLLLAGAIAATPTGQSVSDLHLLTRRLASEHKAYWRKNATDPGAEVDLVAEALATLRALKLIAVEGESVVPRPAIARYAVAPPTVSARREEQ</sequence>
<dbReference type="Proteomes" id="UP000587527">
    <property type="component" value="Unassembled WGS sequence"/>
</dbReference>
<dbReference type="EMBL" id="JACHMN010000002">
    <property type="protein sequence ID" value="MBB5868600.1"/>
    <property type="molecule type" value="Genomic_DNA"/>
</dbReference>